<dbReference type="PANTHER" id="PTHR43867:SF2">
    <property type="entry name" value="CELLULOSE SYNTHASE CATALYTIC SUBUNIT A [UDP-FORMING]"/>
    <property type="match status" value="1"/>
</dbReference>
<dbReference type="Gene3D" id="1.50.10.140">
    <property type="match status" value="2"/>
</dbReference>
<gene>
    <name evidence="8" type="ORF">CARN3_0972</name>
</gene>
<feature type="transmembrane region" description="Helical" evidence="6">
    <location>
        <begin position="746"/>
        <end position="763"/>
    </location>
</feature>
<proteinExistence type="predicted"/>
<feature type="transmembrane region" description="Helical" evidence="6">
    <location>
        <begin position="244"/>
        <end position="267"/>
    </location>
</feature>
<feature type="transmembrane region" description="Helical" evidence="6">
    <location>
        <begin position="621"/>
        <end position="638"/>
    </location>
</feature>
<evidence type="ECO:0000256" key="1">
    <source>
        <dbReference type="ARBA" id="ARBA00004141"/>
    </source>
</evidence>
<evidence type="ECO:0000313" key="8">
    <source>
        <dbReference type="EMBL" id="CBH99995.1"/>
    </source>
</evidence>
<dbReference type="PANTHER" id="PTHR43867">
    <property type="entry name" value="CELLULOSE SYNTHASE CATALYTIC SUBUNIT A [UDP-FORMING]"/>
    <property type="match status" value="1"/>
</dbReference>
<dbReference type="InterPro" id="IPR050321">
    <property type="entry name" value="Glycosyltr_2/OpgH_subfam"/>
</dbReference>
<comment type="subcellular location">
    <subcellularLocation>
        <location evidence="1">Membrane</location>
        <topology evidence="1">Multi-pass membrane protein</topology>
    </subcellularLocation>
</comment>
<feature type="coiled-coil region" evidence="5">
    <location>
        <begin position="1079"/>
        <end position="1106"/>
    </location>
</feature>
<feature type="transmembrane region" description="Helical" evidence="6">
    <location>
        <begin position="214"/>
        <end position="232"/>
    </location>
</feature>
<evidence type="ECO:0000256" key="6">
    <source>
        <dbReference type="SAM" id="Phobius"/>
    </source>
</evidence>
<sequence>MHPGYAEEPRIAALAKLYFVAVESVFTEQTLIFFLRELQALEPLTAREVAHVGVYLKFVLMEQILDDAQTLLTSSCEDIAARVLTALDSLRAIGLMEWADILEPLVVFDAILRKDPIGAYAAMDYESREHYRKRVAFISRYSDFSESRVAQTAINLAANASLSPRLQQREKNRHRHVGYYLFEEGFQQLSERVGLHPPLTWRIREGIRSGADEFYIGSIVVLTILLTAAPLFPLASYDHVFTELLIALLLLMFPASQCAVEMINMVISASFEPSPLPKLDFSRAIPADCATLVAVPSLLLNEEQVRDLFKRLEVRYLANRDPHLYFALLTDLPDSVSKPHDKDSHPLVELAAEITETLNRRYTASGNGGFLFLHRHRIFNRRQGVWMGWERKRGKLLDLNKLMTGEFDAFPIKAGDVAALKTIRYILTLDSDTQLPRGSAAKLIGAIAHPLNQAIIDPVSRIVVAGYGILQPRIGVTVHSASRSRLASIFSGQTGLDIYTRAISDTYQDLFGEGIFTGKGIYELETLHEVLNHRFPRNALLSHDLIEGAYARTGLVTDTELIDDYPSHYSAHSRRKHRWVRGDWQIVQWMFSRVPEESGRKVQNPISFVSRWKIFDNLRRSLVDPFLFLLLIVAWVGLPGGALYWTILALVLLVIPSVLQLSLNLIRIAVVRTGNGDPGEALAGFWHTLLISCFNLVLLPHQALLGLDAVARSLVRRFVTGERLLEWETAAQAEEASSRTTPVDRYMAWIPVVAMILAVAIWFTDASHVSLFVAAPILLLWLLAHLLVKWLNKSPSTHKKPILAANKEFLEGHALHIWRYFDHYGRENHNYLIPDNVEEDEFIEAARVSPTNIGLLLNARQAACEFGFLTVPEFAWLTRSTLGTIQRLEKYRGHLFNWYDTRTLKPLDAAPFVSTVDSGNFVASLYTLQAGATEILRKPLLGQQVFGGLRTYFLATEGITEKHAALDPRAMPASTASDETWIGWLCRTEAGLVADPGDARGEHEAEARQRIAAIISVVREYLPWSMPEYEPLCGQLAPGLKSVCSLTVGEALHGTRVIAENLQKTGDRLENDTPLGQLATRFATDVARAEKNLEKLGRELEAIAVDATRLAEATEFSFLVHPGRRILSIGYDMGKQKIHESCYDMLASEARIATFLAIARGDMPQQSWFRLARDHGYAFRRFVLLSWTGTMFEYLMPALWMRTYPNTLIARTQVACVHVQRAFGKSQKIFWGISESGSGKKKDSAHYNYYAYGVPLVALAFEATAGPVVSPYSTFLALGIDAEESLKNLRRMEAEGWVGRYGFYEAADYMQSRRNPELVREWMAHHLGMSLLSLVNLLHGDVVQEWFHANALVQSAEVLLHEMPVRKAVLKANLKLFGAPIPREKPREDAA</sequence>
<name>E6PYI6_9ZZZZ</name>
<dbReference type="Pfam" id="PF10091">
    <property type="entry name" value="Glycoamylase"/>
    <property type="match status" value="1"/>
</dbReference>
<comment type="caution">
    <text evidence="8">The sequence shown here is derived from an EMBL/GenBank/DDBJ whole genome shotgun (WGS) entry which is preliminary data.</text>
</comment>
<organism evidence="8">
    <name type="scientific">mine drainage metagenome</name>
    <dbReference type="NCBI Taxonomy" id="410659"/>
    <lineage>
        <taxon>unclassified sequences</taxon>
        <taxon>metagenomes</taxon>
        <taxon>ecological metagenomes</taxon>
    </lineage>
</organism>
<keyword evidence="2" id="KW-0328">Glycosyltransferase</keyword>
<keyword evidence="3" id="KW-0808">Transferase</keyword>
<feature type="transmembrane region" description="Helical" evidence="6">
    <location>
        <begin position="769"/>
        <end position="791"/>
    </location>
</feature>
<feature type="transmembrane region" description="Helical" evidence="6">
    <location>
        <begin position="1182"/>
        <end position="1201"/>
    </location>
</feature>
<keyword evidence="6" id="KW-0472">Membrane</keyword>
<evidence type="ECO:0000256" key="3">
    <source>
        <dbReference type="ARBA" id="ARBA00022679"/>
    </source>
</evidence>
<dbReference type="GO" id="GO:0016758">
    <property type="term" value="F:hexosyltransferase activity"/>
    <property type="evidence" value="ECO:0007669"/>
    <property type="project" value="TreeGrafter"/>
</dbReference>
<feature type="domain" description="Glycoamylase-like" evidence="7">
    <location>
        <begin position="1144"/>
        <end position="1350"/>
    </location>
</feature>
<keyword evidence="5" id="KW-0175">Coiled coil</keyword>
<reference evidence="8" key="1">
    <citation type="submission" date="2009-10" db="EMBL/GenBank/DDBJ databases">
        <title>Diversity of trophic interactions inside an arsenic-rich microbial ecosystem.</title>
        <authorList>
            <person name="Bertin P.N."/>
            <person name="Heinrich-Salmeron A."/>
            <person name="Pelletier E."/>
            <person name="Goulhen-Chollet F."/>
            <person name="Arsene-Ploetze F."/>
            <person name="Gallien S."/>
            <person name="Calteau A."/>
            <person name="Vallenet D."/>
            <person name="Casiot C."/>
            <person name="Chane-Woon-Ming B."/>
            <person name="Giloteaux L."/>
            <person name="Barakat M."/>
            <person name="Bonnefoy V."/>
            <person name="Bruneel O."/>
            <person name="Chandler M."/>
            <person name="Cleiss J."/>
            <person name="Duran R."/>
            <person name="Elbaz-Poulichet F."/>
            <person name="Fonknechten N."/>
            <person name="Lauga B."/>
            <person name="Mornico D."/>
            <person name="Ortet P."/>
            <person name="Schaeffer C."/>
            <person name="Siguier P."/>
            <person name="Alexander Thil Smith A."/>
            <person name="Van Dorsselaer A."/>
            <person name="Weissenbach J."/>
            <person name="Medigue C."/>
            <person name="Le Paslier D."/>
        </authorList>
    </citation>
    <scope>NUCLEOTIDE SEQUENCE</scope>
</reference>
<accession>E6PYI6</accession>
<dbReference type="GO" id="GO:0005886">
    <property type="term" value="C:plasma membrane"/>
    <property type="evidence" value="ECO:0007669"/>
    <property type="project" value="TreeGrafter"/>
</dbReference>
<evidence type="ECO:0000256" key="5">
    <source>
        <dbReference type="SAM" id="Coils"/>
    </source>
</evidence>
<keyword evidence="6" id="KW-0812">Transmembrane</keyword>
<keyword evidence="4 6" id="KW-1133">Transmembrane helix</keyword>
<feature type="transmembrane region" description="Helical" evidence="6">
    <location>
        <begin position="644"/>
        <end position="666"/>
    </location>
</feature>
<evidence type="ECO:0000259" key="7">
    <source>
        <dbReference type="Pfam" id="PF10091"/>
    </source>
</evidence>
<evidence type="ECO:0000256" key="2">
    <source>
        <dbReference type="ARBA" id="ARBA00022676"/>
    </source>
</evidence>
<evidence type="ECO:0000256" key="4">
    <source>
        <dbReference type="ARBA" id="ARBA00022989"/>
    </source>
</evidence>
<dbReference type="InterPro" id="IPR019282">
    <property type="entry name" value="Glycoamylase-like_cons_dom"/>
</dbReference>
<protein>
    <recommendedName>
        <fullName evidence="7">Glycoamylase-like domain-containing protein</fullName>
    </recommendedName>
</protein>
<dbReference type="EMBL" id="CABN01000081">
    <property type="protein sequence ID" value="CBH99995.1"/>
    <property type="molecule type" value="Genomic_DNA"/>
</dbReference>